<dbReference type="GO" id="GO:0009421">
    <property type="term" value="C:bacterial-type flagellum filament cap"/>
    <property type="evidence" value="ECO:0007669"/>
    <property type="project" value="InterPro"/>
</dbReference>
<feature type="coiled-coil region" evidence="5">
    <location>
        <begin position="593"/>
        <end position="620"/>
    </location>
</feature>
<feature type="domain" description="Flagellar hook-associated protein 2 C-terminal" evidence="7">
    <location>
        <begin position="223"/>
        <end position="457"/>
    </location>
</feature>
<protein>
    <recommendedName>
        <fullName evidence="5">Flagellar hook-associated protein 2</fullName>
        <shortName evidence="5">HAP2</shortName>
    </recommendedName>
    <alternativeName>
        <fullName evidence="5">Flagellar cap protein</fullName>
    </alternativeName>
</protein>
<reference evidence="8 9" key="1">
    <citation type="submission" date="2018-03" db="EMBL/GenBank/DDBJ databases">
        <title>Marinobacter brunus sp. nov., a marine bacterium of Gamma-proteobacteria isolated from the surface seawater of the South China Sea.</title>
        <authorList>
            <person name="Cheng H."/>
            <person name="Wu Y.-H."/>
            <person name="Xamxidin M."/>
            <person name="Xu X.-W."/>
        </authorList>
    </citation>
    <scope>NUCLEOTIDE SEQUENCE [LARGE SCALE GENOMIC DNA]</scope>
    <source>
        <strain evidence="8 9">NH169-3</strain>
    </source>
</reference>
<dbReference type="PANTHER" id="PTHR30288">
    <property type="entry name" value="FLAGELLAR CAP/ASSEMBLY PROTEIN FLID"/>
    <property type="match status" value="1"/>
</dbReference>
<evidence type="ECO:0000256" key="5">
    <source>
        <dbReference type="RuleBase" id="RU362066"/>
    </source>
</evidence>
<gene>
    <name evidence="8" type="ORF">C7H09_00265</name>
</gene>
<comment type="subunit">
    <text evidence="2 5">Homopentamer.</text>
</comment>
<comment type="function">
    <text evidence="5">Required for morphogenesis and for the elongation of the flagellar filament by facilitating polymerization of the flagellin monomers at the tip of growing filament. Forms a capping structure, which prevents flagellin subunits (transported through the central channel of the flagellum) from leaking out without polymerization at the distal end.</text>
</comment>
<dbReference type="AlphaFoldDB" id="A0A2T1KW60"/>
<dbReference type="InterPro" id="IPR040026">
    <property type="entry name" value="FliD"/>
</dbReference>
<feature type="domain" description="Flagellar hook-associated protein 2 N-terminal" evidence="6">
    <location>
        <begin position="11"/>
        <end position="108"/>
    </location>
</feature>
<name>A0A2T1KW60_9GAMM</name>
<evidence type="ECO:0000256" key="1">
    <source>
        <dbReference type="ARBA" id="ARBA00009764"/>
    </source>
</evidence>
<evidence type="ECO:0000313" key="8">
    <source>
        <dbReference type="EMBL" id="PSF14324.1"/>
    </source>
</evidence>
<keyword evidence="3 5" id="KW-0175">Coiled coil</keyword>
<dbReference type="GO" id="GO:0009424">
    <property type="term" value="C:bacterial-type flagellum hook"/>
    <property type="evidence" value="ECO:0007669"/>
    <property type="project" value="UniProtKB-UniRule"/>
</dbReference>
<sequence length="657" mass="68147">MASISSLGIGSGILNSDLVDQLVAAERAPTENRLDTRAQRAELLISAYGTLKGAITELRLPMRQLSAPDNLKAFSATSSSEDVSVTVDSGKASRGTYNVNVLALAQAQSLASGTFADRDTTSVGTGTFTISAGDKSASLTIDGTNNTLQGLANEINDAGIGVTAGVIDTGSGFRLVLSSEQTGEANAISVSVTDDDSNNDDGVGLSQFVFNDTTQNLQETVAAKNARVEVNGIEISRPTNSFSDVIDGLSFEAKAEGVTSTIKVEQDFGAVADRVGAFVEKFNALQNTIKGLSGFNADTGQGGILSGDTAIRSIQAQMRNVLGRVVPGLENASIRTLADVGITTDYETGGLAFDRAKFEEQLKNNPDDVTALFAEQGRTTSADVEFLSSGSATSRGNYAIDITQEATQGGVVGDSALAAGVVINDTNDEIEFTVDGSTNFTIQLSQQTYATADELVAEIQNQIDSNSALNAAGQSVRVALDSSGALQFTSGAFGSKSNVSILSVEDGSALGLSAKTGTLGKDVAGTVNGQEATGDGRVLTVTGAGGAKGMQLQIAGYTSGDLGRVNYIEGIGEQAVNLVTDIVGAGGVLDTKAESLTRDLERIQDERIRLDDRIAAYRERLVKQFTAADSLIAQLNNTGDYLTQQLAALAPQNNSNR</sequence>
<keyword evidence="5" id="KW-0964">Secreted</keyword>
<organism evidence="8 9">
    <name type="scientific">Marinobacter fuscus</name>
    <dbReference type="NCBI Taxonomy" id="2109942"/>
    <lineage>
        <taxon>Bacteria</taxon>
        <taxon>Pseudomonadati</taxon>
        <taxon>Pseudomonadota</taxon>
        <taxon>Gammaproteobacteria</taxon>
        <taxon>Pseudomonadales</taxon>
        <taxon>Marinobacteraceae</taxon>
        <taxon>Marinobacter</taxon>
    </lineage>
</organism>
<dbReference type="Pfam" id="PF07195">
    <property type="entry name" value="FliD_C"/>
    <property type="match status" value="2"/>
</dbReference>
<evidence type="ECO:0000313" key="9">
    <source>
        <dbReference type="Proteomes" id="UP000239866"/>
    </source>
</evidence>
<evidence type="ECO:0000256" key="2">
    <source>
        <dbReference type="ARBA" id="ARBA00011255"/>
    </source>
</evidence>
<comment type="caution">
    <text evidence="8">The sequence shown here is derived from an EMBL/GenBank/DDBJ whole genome shotgun (WGS) entry which is preliminary data.</text>
</comment>
<feature type="domain" description="Flagellar hook-associated protein 2 C-terminal" evidence="7">
    <location>
        <begin position="568"/>
        <end position="637"/>
    </location>
</feature>
<accession>A0A2T1KW60</accession>
<keyword evidence="8" id="KW-0966">Cell projection</keyword>
<dbReference type="OrthoDB" id="9810816at2"/>
<dbReference type="GO" id="GO:0071973">
    <property type="term" value="P:bacterial-type flagellum-dependent cell motility"/>
    <property type="evidence" value="ECO:0007669"/>
    <property type="project" value="TreeGrafter"/>
</dbReference>
<dbReference type="Pfam" id="PF02465">
    <property type="entry name" value="FliD_N"/>
    <property type="match status" value="1"/>
</dbReference>
<dbReference type="RefSeq" id="WP_106760687.1">
    <property type="nucleotide sequence ID" value="NZ_PXNP01000004.1"/>
</dbReference>
<evidence type="ECO:0000259" key="7">
    <source>
        <dbReference type="Pfam" id="PF07195"/>
    </source>
</evidence>
<evidence type="ECO:0000256" key="3">
    <source>
        <dbReference type="ARBA" id="ARBA00023054"/>
    </source>
</evidence>
<dbReference type="GO" id="GO:0005576">
    <property type="term" value="C:extracellular region"/>
    <property type="evidence" value="ECO:0007669"/>
    <property type="project" value="UniProtKB-SubCell"/>
</dbReference>
<keyword evidence="8" id="KW-0969">Cilium</keyword>
<comment type="subcellular location">
    <subcellularLocation>
        <location evidence="5">Secreted</location>
    </subcellularLocation>
    <subcellularLocation>
        <location evidence="5">Bacterial flagellum</location>
    </subcellularLocation>
</comment>
<dbReference type="InterPro" id="IPR010809">
    <property type="entry name" value="FliD_C"/>
</dbReference>
<proteinExistence type="inferred from homology"/>
<evidence type="ECO:0000256" key="4">
    <source>
        <dbReference type="ARBA" id="ARBA00023143"/>
    </source>
</evidence>
<dbReference type="EMBL" id="PXNP01000004">
    <property type="protein sequence ID" value="PSF14324.1"/>
    <property type="molecule type" value="Genomic_DNA"/>
</dbReference>
<comment type="similarity">
    <text evidence="1 5">Belongs to the FliD family.</text>
</comment>
<dbReference type="InterPro" id="IPR003481">
    <property type="entry name" value="FliD_N"/>
</dbReference>
<keyword evidence="8" id="KW-0282">Flagellum</keyword>
<keyword evidence="9" id="KW-1185">Reference proteome</keyword>
<dbReference type="Proteomes" id="UP000239866">
    <property type="component" value="Unassembled WGS sequence"/>
</dbReference>
<keyword evidence="4 5" id="KW-0975">Bacterial flagellum</keyword>
<dbReference type="GO" id="GO:0007155">
    <property type="term" value="P:cell adhesion"/>
    <property type="evidence" value="ECO:0007669"/>
    <property type="project" value="InterPro"/>
</dbReference>
<dbReference type="PANTHER" id="PTHR30288:SF0">
    <property type="entry name" value="FLAGELLAR HOOK-ASSOCIATED PROTEIN 2"/>
    <property type="match status" value="1"/>
</dbReference>
<evidence type="ECO:0000259" key="6">
    <source>
        <dbReference type="Pfam" id="PF02465"/>
    </source>
</evidence>